<name>A0A078B6S2_STYLE</name>
<feature type="region of interest" description="Disordered" evidence="2">
    <location>
        <begin position="607"/>
        <end position="679"/>
    </location>
</feature>
<dbReference type="GO" id="GO:0008270">
    <property type="term" value="F:zinc ion binding"/>
    <property type="evidence" value="ECO:0007669"/>
    <property type="project" value="UniProtKB-KW"/>
</dbReference>
<feature type="compositionally biased region" description="Polar residues" evidence="2">
    <location>
        <begin position="646"/>
        <end position="662"/>
    </location>
</feature>
<evidence type="ECO:0000313" key="4">
    <source>
        <dbReference type="EMBL" id="CDW90079.1"/>
    </source>
</evidence>
<organism evidence="4 5">
    <name type="scientific">Stylonychia lemnae</name>
    <name type="common">Ciliate</name>
    <dbReference type="NCBI Taxonomy" id="5949"/>
    <lineage>
        <taxon>Eukaryota</taxon>
        <taxon>Sar</taxon>
        <taxon>Alveolata</taxon>
        <taxon>Ciliophora</taxon>
        <taxon>Intramacronucleata</taxon>
        <taxon>Spirotrichea</taxon>
        <taxon>Stichotrichia</taxon>
        <taxon>Sporadotrichida</taxon>
        <taxon>Oxytrichidae</taxon>
        <taxon>Stylonychinae</taxon>
        <taxon>Stylonychia</taxon>
    </lineage>
</organism>
<feature type="domain" description="DBF4-type" evidence="3">
    <location>
        <begin position="342"/>
        <end position="393"/>
    </location>
</feature>
<evidence type="ECO:0000259" key="3">
    <source>
        <dbReference type="PROSITE" id="PS51265"/>
    </source>
</evidence>
<protein>
    <recommendedName>
        <fullName evidence="3">DBF4-type domain-containing protein</fullName>
    </recommendedName>
</protein>
<evidence type="ECO:0000256" key="2">
    <source>
        <dbReference type="SAM" id="MobiDB-lite"/>
    </source>
</evidence>
<reference evidence="4 5" key="1">
    <citation type="submission" date="2014-06" db="EMBL/GenBank/DDBJ databases">
        <authorList>
            <person name="Swart Estienne"/>
        </authorList>
    </citation>
    <scope>NUCLEOTIDE SEQUENCE [LARGE SCALE GENOMIC DNA]</scope>
    <source>
        <strain evidence="4 5">130c</strain>
    </source>
</reference>
<evidence type="ECO:0000313" key="5">
    <source>
        <dbReference type="Proteomes" id="UP000039865"/>
    </source>
</evidence>
<proteinExistence type="predicted"/>
<keyword evidence="5" id="KW-1185">Reference proteome</keyword>
<keyword evidence="1" id="KW-0862">Zinc</keyword>
<dbReference type="Proteomes" id="UP000039865">
    <property type="component" value="Unassembled WGS sequence"/>
</dbReference>
<evidence type="ECO:0000256" key="1">
    <source>
        <dbReference type="PROSITE-ProRule" id="PRU00600"/>
    </source>
</evidence>
<gene>
    <name evidence="4" type="primary">Contig5403.g5781</name>
    <name evidence="4" type="ORF">STYLEM_19219</name>
</gene>
<sequence>MSQPPYQSHIKSQLSEIQPNLTQLTESSFETNNLKSATPIGSKQQRVYQYSEYRLQQVFYLHLPFEKYENERVKISTKVKQLGGRVAFDWKDTMIIVDDDLLPTYYNHQKKIQESQNGQIHSYQGASQDLPQSQTRSLMPNSLQSLLRDCNLNRMNSNRNEANLNTTSQAAKNTGQYLNKRQRLLLNSQQKSIPLPFHQSTEQKSQGQASQITPEQDFFEITRKILEDPSKTVLRYRDFKLYRKYLKSSQYPQWFIKKDITKRLEKLNQNGMIHRAFVLIGLDKGSRNNHECSHVFLTESQYKENQEQFSQIERRYHDHVQNHNKGLSQSSDDCIQENIPEPIPPQKYCEACSDMFHSYFTHISTVQHKYKMNQMNQAYYNEIDAQFDQLKRDRATTQYEFLAQEQKAYELFIQTHKKKLSPIKQETKLSFSKSKNKVNDENSLRLDTPQESSQIVQDYPKQSFLKLLSGQKSNAYKESCLNSQHAGRQINFDNSSNKILQVVSRNQNSISKNNENLNDSNRSGGILKSFIYNDHPISALTKFNQSRMPLKRREQLLSVGTKRQFSEMEQNSTEKDLYIQPFFSATSNMKIINEEMDEISIQKGQYSLSSARNDIDEEDKSSEQTSEDEHDSSSDDESGVKDSDLAKSQSHNYNQSQSANSESRNRLKSSSQYDNSYNNNSQQVVDSLQTANGNNQLDVTSFQSYSYSCQMGNIYNYF</sequence>
<dbReference type="PROSITE" id="PS51265">
    <property type="entry name" value="ZF_DBF4"/>
    <property type="match status" value="1"/>
</dbReference>
<keyword evidence="1" id="KW-0479">Metal-binding</keyword>
<dbReference type="InterPro" id="IPR006572">
    <property type="entry name" value="Znf_DBF"/>
</dbReference>
<dbReference type="GO" id="GO:0003676">
    <property type="term" value="F:nucleic acid binding"/>
    <property type="evidence" value="ECO:0007669"/>
    <property type="project" value="InterPro"/>
</dbReference>
<feature type="compositionally biased region" description="Low complexity" evidence="2">
    <location>
        <begin position="669"/>
        <end position="679"/>
    </location>
</feature>
<dbReference type="OrthoDB" id="10689117at2759"/>
<feature type="compositionally biased region" description="Acidic residues" evidence="2">
    <location>
        <begin position="615"/>
        <end position="637"/>
    </location>
</feature>
<feature type="region of interest" description="Disordered" evidence="2">
    <location>
        <begin position="431"/>
        <end position="452"/>
    </location>
</feature>
<accession>A0A078B6S2</accession>
<dbReference type="AlphaFoldDB" id="A0A078B6S2"/>
<dbReference type="InParanoid" id="A0A078B6S2"/>
<keyword evidence="1" id="KW-0863">Zinc-finger</keyword>
<dbReference type="EMBL" id="CCKQ01018148">
    <property type="protein sequence ID" value="CDW90079.1"/>
    <property type="molecule type" value="Genomic_DNA"/>
</dbReference>